<evidence type="ECO:0000313" key="3">
    <source>
        <dbReference type="RefSeq" id="XP_014678074.1"/>
    </source>
</evidence>
<sequence length="453" mass="49292">MSQSIEFRRHIYYDTKCIKKSLCCSDKSVVESFVGFIQDVVPQAYSGTQRTDEREKIVWAKFERCDINDPKLRPEIGHPDGVAPPLLLVIGYVNGVQLWCLMSTGDAQEVLSLRQGPVKVLKVLPTPEPVFGVEDAYAESRPLVAICDSSSAGPPYCSVCFVSLKTGNQVKSIKFQSPVVDIACHKRVVVVTFREKIAVFDACTFRERFCVTSCYPAPGPIINPIALATRWLAYSDKRLVPMHQSCGGVTGDGVQSYAATVISAAKTITKGLTIFGETVASSLTGAKAAAAANEKSSRNDLMPGVVTIVDIQTAQGEVIAPDIFATFDGRKTAPGHLYARRYVHNANLLNNSMNNPAGCPPYPHQRTVQKSNGSPTTFTDPICVTAYFAPTRGWFPGSALPREDQSRHFDSLYVFGCNGILVEHPLEPRAPPALTKLTEDSPLDLNLSTSNSL</sequence>
<proteinExistence type="predicted"/>
<organism evidence="2 3">
    <name type="scientific">Priapulus caudatus</name>
    <name type="common">Priapulid worm</name>
    <dbReference type="NCBI Taxonomy" id="37621"/>
    <lineage>
        <taxon>Eukaryota</taxon>
        <taxon>Metazoa</taxon>
        <taxon>Ecdysozoa</taxon>
        <taxon>Scalidophora</taxon>
        <taxon>Priapulida</taxon>
        <taxon>Priapulimorpha</taxon>
        <taxon>Priapulimorphida</taxon>
        <taxon>Priapulidae</taxon>
        <taxon>Priapulus</taxon>
    </lineage>
</organism>
<dbReference type="PANTHER" id="PTHR13268:SF0">
    <property type="entry name" value="BCAS3 MICROTUBULE ASSOCIATED CELL MIGRATION FACTOR"/>
    <property type="match status" value="1"/>
</dbReference>
<dbReference type="Proteomes" id="UP000695022">
    <property type="component" value="Unplaced"/>
</dbReference>
<evidence type="ECO:0000313" key="2">
    <source>
        <dbReference type="Proteomes" id="UP000695022"/>
    </source>
</evidence>
<dbReference type="SUPFAM" id="SSF69322">
    <property type="entry name" value="Tricorn protease domain 2"/>
    <property type="match status" value="1"/>
</dbReference>
<dbReference type="PANTHER" id="PTHR13268">
    <property type="entry name" value="BREAST CARCINOMA AMPLIFIED SEQUENCE 3"/>
    <property type="match status" value="1"/>
</dbReference>
<dbReference type="InterPro" id="IPR048382">
    <property type="entry name" value="BCAS3_WD40"/>
</dbReference>
<accession>A0ABM1F0V3</accession>
<dbReference type="GeneID" id="106817877"/>
<dbReference type="InterPro" id="IPR045142">
    <property type="entry name" value="BCAS3-like"/>
</dbReference>
<gene>
    <name evidence="3" type="primary">LOC106817877</name>
</gene>
<dbReference type="RefSeq" id="XP_014678074.1">
    <property type="nucleotide sequence ID" value="XM_014822588.1"/>
</dbReference>
<name>A0ABM1F0V3_PRICU</name>
<evidence type="ECO:0000259" key="1">
    <source>
        <dbReference type="Pfam" id="PF21034"/>
    </source>
</evidence>
<feature type="domain" description="BCAS3 WD40" evidence="1">
    <location>
        <begin position="55"/>
        <end position="318"/>
    </location>
</feature>
<reference evidence="3" key="1">
    <citation type="submission" date="2025-08" db="UniProtKB">
        <authorList>
            <consortium name="RefSeq"/>
        </authorList>
    </citation>
    <scope>IDENTIFICATION</scope>
</reference>
<keyword evidence="2" id="KW-1185">Reference proteome</keyword>
<protein>
    <submittedName>
        <fullName evidence="3">Breast carcinoma-amplified sequence 3-like</fullName>
    </submittedName>
</protein>
<dbReference type="Pfam" id="PF21034">
    <property type="entry name" value="BCAS3_WD40"/>
    <property type="match status" value="1"/>
</dbReference>